<dbReference type="CTD" id="9700"/>
<dbReference type="GeneID" id="115466723"/>
<dbReference type="PANTHER" id="PTHR12792">
    <property type="entry name" value="EXTRA SPINDLE POLES 1-RELATED"/>
    <property type="match status" value="1"/>
</dbReference>
<dbReference type="RefSeq" id="XP_030054033.1">
    <property type="nucleotide sequence ID" value="XM_030198173.1"/>
</dbReference>
<dbReference type="GO" id="GO:0051307">
    <property type="term" value="P:meiotic chromosome separation"/>
    <property type="evidence" value="ECO:0007669"/>
    <property type="project" value="TreeGrafter"/>
</dbReference>
<dbReference type="KEGG" id="muo:115466723"/>
<dbReference type="RefSeq" id="XP_030054032.1">
    <property type="nucleotide sequence ID" value="XM_030198172.1"/>
</dbReference>
<dbReference type="InterPro" id="IPR005314">
    <property type="entry name" value="Peptidase_C50"/>
</dbReference>
<gene>
    <name evidence="8 9" type="primary">ESPL1</name>
</gene>
<evidence type="ECO:0000256" key="4">
    <source>
        <dbReference type="ARBA" id="ARBA00022829"/>
    </source>
</evidence>
<sequence>MKILKGADFVKQTSTQEAAEKLLANVKDLFIASNPEMSLTTDQITEHRVVFDKILRACNQHVGEGKLYPQHLESLLLLAELAWQCYMGTGPQRTPFYLEKILYHFIRNLSGQGWYNACAKFANHLYNSLVQYSSLRMGEELLKEFDIITKSAFSILWKAAEGVSRPGQLTKAGCQEALGIRLQAVRFLMLLEGMSPSLLSEQSCFVSLSARHASAALALFEAQNISVTQEEARFQSDQIFCLLIHPFMERKLQAEPLSLGQAICIIELTLERCKRLCRSSCLKEGKKAVEQGVYYLKSDELIPSSAAALELCRIGVELQQAALRSPLLSQAAAALHPFLIGGEEQYRLLNECCQFVISCMKRNNGRAFSQEDLGSLLSFWELYDQFISQQIAQLSADSTKQQRSLKQQQYNSLQFCTNTVYSFLQDFQNERALPDLKQLLKTCTDIVARMLDALEDLLEQDLAEYLSVAASSVYNLGYGLFHLKLYSEAYDINIHLCRWLSKAGASEAPQLSVDKLHKCFRLQVECCKKACQFDRGCKMIVLWLVALRNKVTQQMAEPISLWVRMKMEGVKNGIEDLRLKTVRDILNGYSLKQESLIQLLSEELRAYKALHTDTGQERYNTICDLLDICSEESGLPHDRAVYLLELAQVLCYHDYTESTDCSALDSVQEALRLLDTIPVCPGNADQLMDDKAQALLWFHICTIESKMQESIEQEERARSTGIQMQKTLEDFEPNDLNYEDKLQDDNFVHHGIAFNLVAESGQTKCLDDAFALWKKLLNQESVPAVRSTEQTVASLHILASIYTLLGKPLQSIKIYLLLRRLMEALKDGLGLVNVLCQLTKLLFQLECPTYAQVYLEEAMSCMQHTHCDTDAHLLMKVTCNVLSIQLCHANQKVEEGVALLLETLKTPALQKSSKAWYLLRVQLLQLLAAYLDLSSSNLSSELRKQIVAQGWKTPETALTDAHKLLRSIILLLGNNILSLTKGAADTKFVDYGENLLQKWQVLAELLSCSKGLVSFLSRAGSVSEAKALCLEALKLSIKLQTIRQCAEFLILKAELEFKRAELELCDLDLQQVMFLLESSTDFSMKERLKGEVKITLRKGKSVGKKVKDGAVSTEEHIFLKGPELTFVDTVSIEKDLTASPVLKSKQRNRPCFLSHHPLCPCSLCSDIVLSMLCTRWMVAFAEVQVASGSQEEGFNLLQSALERCTAFTAHFSSVLQDCCSQGHKDGSNKAWIQKLCTVGLVDELIAQLYVALSSLSLHVLIEKRMDYSQAGLNFIESKAICGYRLEYRKASLLLSKAMALMYNLASKHGGCMVDLFSQAWSWNPLSSSSVAATTRVKNVKTLEKQTKKAETKKGKNATLSSKSRSVSFQKKTSQMKLRPPSFGDVFSMDDSETEIPPIVIKAVQTPVPATPVQDGRTITGSVLVGPKPKASIMVFNEPSPPNMKQELPKVLRTTRRVKSRLKVMFSDDDLEVPGAEENDMLGKGPTAGGDAPFSSRNREDQAANTRSSLRKARKPENGATANKVKTAENIHNSSASDDSLTVPRRRQKSTKKASGVGILKEKAEKTSKWTCGKANLLNEEVELPRTIEEETEDAEMSFEVLRGSDDETVTGSKTRKRVDGECEVLRRDSGLELHLTLGPVKKRNGTNALNMQPPSSALESVSVSHLDSIYNHLQEAFVCIRHYPPSTIYVQLCKLMALCTGSRDPYITGFLVSESLSVAVRHQMINNMNRKLRKLKKGSINSAAEQLKELVLEEGIGGMKEQHLSQLEDIFQFNASGQDISCFREQLQQIPGDVVVCILTLVDPLPDAVGDTLLLTRLEQACNPVSIRIPTTETKLSLSSALHEFDVIQKEQRETSNLTDRKEWWEGRTDLDRRVKLLIESLEEHILGCWKGILLPSSQDPSVAVEACNLKKQLEECGWKYCDQALLKVILNGSHQLTPQHVRSIAHGLCPTQPDQAQVLLQAAVDKLRPLTVQSSGHLVLMLDKHLQKLPWENMPCLISRPVTRMLCLPFLLSSVLVRKYQPQSILTRGVNASNTFYVLNPHANLPGTEERLRDWFQSEPGWKGVIGKAPAPQQVQSALSQHDLYIYAGHGAGVQFLDGQSLMRLDGNAVSLLFGCSTAALVVRGNLEGVGIILKYIMAGCPLVLGNLWDVTDRDIDRYTVALLQSWIKAGSGAPILRYVAQSRQATKLKHLIGAAPVVYGLPVSLC</sequence>
<evidence type="ECO:0000313" key="9">
    <source>
        <dbReference type="RefSeq" id="XP_030054033.1"/>
    </source>
</evidence>
<accession>A0A6P7XER0</accession>
<evidence type="ECO:0000256" key="1">
    <source>
        <dbReference type="ARBA" id="ARBA00000451"/>
    </source>
</evidence>
<protein>
    <recommendedName>
        <fullName evidence="2">separase</fullName>
        <ecNumber evidence="2">3.4.22.49</ecNumber>
    </recommendedName>
</protein>
<dbReference type="InterPro" id="IPR030397">
    <property type="entry name" value="SEPARIN_core_dom"/>
</dbReference>
<organism evidence="7 8">
    <name type="scientific">Microcaecilia unicolor</name>
    <dbReference type="NCBI Taxonomy" id="1415580"/>
    <lineage>
        <taxon>Eukaryota</taxon>
        <taxon>Metazoa</taxon>
        <taxon>Chordata</taxon>
        <taxon>Craniata</taxon>
        <taxon>Vertebrata</taxon>
        <taxon>Euteleostomi</taxon>
        <taxon>Amphibia</taxon>
        <taxon>Gymnophiona</taxon>
        <taxon>Siphonopidae</taxon>
        <taxon>Microcaecilia</taxon>
    </lineage>
</organism>
<evidence type="ECO:0000256" key="5">
    <source>
        <dbReference type="SAM" id="MobiDB-lite"/>
    </source>
</evidence>
<dbReference type="PROSITE" id="PS51700">
    <property type="entry name" value="SEPARIN"/>
    <property type="match status" value="1"/>
</dbReference>
<dbReference type="GO" id="GO:0004197">
    <property type="term" value="F:cysteine-type endopeptidase activity"/>
    <property type="evidence" value="ECO:0007669"/>
    <property type="project" value="InterPro"/>
</dbReference>
<dbReference type="Proteomes" id="UP000515156">
    <property type="component" value="Chromosome 3"/>
</dbReference>
<evidence type="ECO:0000259" key="6">
    <source>
        <dbReference type="PROSITE" id="PS51700"/>
    </source>
</evidence>
<keyword evidence="4" id="KW-0159">Chromosome partition</keyword>
<evidence type="ECO:0000256" key="3">
    <source>
        <dbReference type="ARBA" id="ARBA00022801"/>
    </source>
</evidence>
<reference evidence="8 9" key="1">
    <citation type="submission" date="2025-04" db="UniProtKB">
        <authorList>
            <consortium name="RefSeq"/>
        </authorList>
    </citation>
    <scope>IDENTIFICATION</scope>
</reference>
<evidence type="ECO:0000313" key="8">
    <source>
        <dbReference type="RefSeq" id="XP_030054032.1"/>
    </source>
</evidence>
<dbReference type="GO" id="GO:0005737">
    <property type="term" value="C:cytoplasm"/>
    <property type="evidence" value="ECO:0007669"/>
    <property type="project" value="TreeGrafter"/>
</dbReference>
<name>A0A6P7XER0_9AMPH</name>
<proteinExistence type="predicted"/>
<evidence type="ECO:0000313" key="7">
    <source>
        <dbReference type="Proteomes" id="UP000515156"/>
    </source>
</evidence>
<dbReference type="EC" id="3.4.22.49" evidence="2"/>
<feature type="region of interest" description="Disordered" evidence="5">
    <location>
        <begin position="1468"/>
        <end position="1557"/>
    </location>
</feature>
<feature type="compositionally biased region" description="Polar residues" evidence="5">
    <location>
        <begin position="1529"/>
        <end position="1539"/>
    </location>
</feature>
<comment type="catalytic activity">
    <reaction evidence="1">
        <text>All bonds known to be hydrolyzed by this endopeptidase have arginine in P1 and an acidic residue in P4. P6 is often occupied by an acidic residue or by a hydroxy-amino-acid residue, the phosphorylation of which enhances cleavage.</text>
        <dbReference type="EC" id="3.4.22.49"/>
    </reaction>
</comment>
<feature type="region of interest" description="Disordered" evidence="5">
    <location>
        <begin position="1343"/>
        <end position="1373"/>
    </location>
</feature>
<evidence type="ECO:0000256" key="2">
    <source>
        <dbReference type="ARBA" id="ARBA00012489"/>
    </source>
</evidence>
<feature type="compositionally biased region" description="Basic and acidic residues" evidence="5">
    <location>
        <begin position="1343"/>
        <end position="1353"/>
    </location>
</feature>
<keyword evidence="3" id="KW-0378">Hydrolase</keyword>
<keyword evidence="7" id="KW-1185">Reference proteome</keyword>
<dbReference type="OrthoDB" id="10255632at2759"/>
<feature type="compositionally biased region" description="Polar residues" evidence="5">
    <location>
        <begin position="1359"/>
        <end position="1373"/>
    </location>
</feature>
<dbReference type="Pfam" id="PF03568">
    <property type="entry name" value="Separin_C"/>
    <property type="match status" value="1"/>
</dbReference>
<dbReference type="GO" id="GO:0005634">
    <property type="term" value="C:nucleus"/>
    <property type="evidence" value="ECO:0007669"/>
    <property type="project" value="InterPro"/>
</dbReference>
<feature type="domain" description="Peptidase C50" evidence="6">
    <location>
        <begin position="2033"/>
        <end position="2128"/>
    </location>
</feature>
<feature type="compositionally biased region" description="Acidic residues" evidence="5">
    <location>
        <begin position="1468"/>
        <end position="1479"/>
    </location>
</feature>
<dbReference type="GO" id="GO:0006508">
    <property type="term" value="P:proteolysis"/>
    <property type="evidence" value="ECO:0007669"/>
    <property type="project" value="InterPro"/>
</dbReference>
<dbReference type="PANTHER" id="PTHR12792:SF0">
    <property type="entry name" value="SEPARIN"/>
    <property type="match status" value="1"/>
</dbReference>
<dbReference type="GO" id="GO:0072686">
    <property type="term" value="C:mitotic spindle"/>
    <property type="evidence" value="ECO:0007669"/>
    <property type="project" value="TreeGrafter"/>
</dbReference>
<dbReference type="GO" id="GO:0005813">
    <property type="term" value="C:centrosome"/>
    <property type="evidence" value="ECO:0007669"/>
    <property type="project" value="TreeGrafter"/>
</dbReference>